<dbReference type="InterPro" id="IPR041413">
    <property type="entry name" value="MLTR_LBD"/>
</dbReference>
<dbReference type="Pfam" id="PF13560">
    <property type="entry name" value="HTH_31"/>
    <property type="match status" value="1"/>
</dbReference>
<dbReference type="Gene3D" id="1.10.260.40">
    <property type="entry name" value="lambda repressor-like DNA-binding domains"/>
    <property type="match status" value="1"/>
</dbReference>
<dbReference type="GO" id="GO:0003677">
    <property type="term" value="F:DNA binding"/>
    <property type="evidence" value="ECO:0007669"/>
    <property type="project" value="InterPro"/>
</dbReference>
<dbReference type="Proteomes" id="UP001139157">
    <property type="component" value="Unassembled WGS sequence"/>
</dbReference>
<proteinExistence type="predicted"/>
<sequence>MPANPVERPGTPVRGAQARVPSLGRFLFQVREARGLSRRQARLRTTISETHIRDIEKGDRAPSPELLQTLIAGYQLSDNQARHARELLAPPLDLTPTETLRAQIQQHPRMLDYLDYLDNERGILAAYTDPLINLLAVNDRMERAFPRLREVGNVAPWIFDHYSEGVLTDRDNEKDQVVALLKAAMGVYRETPQTAHLLRRLRPCAEFNRYWTTRTRIAYGRDTTDYLRWRDQATGEHVAAYISSMNVEVKDVLLYLAVPVPDPVRTERS</sequence>
<dbReference type="InterPro" id="IPR001387">
    <property type="entry name" value="Cro/C1-type_HTH"/>
</dbReference>
<dbReference type="AlphaFoldDB" id="A0A9X2E5X7"/>
<evidence type="ECO:0000313" key="3">
    <source>
        <dbReference type="Proteomes" id="UP001139157"/>
    </source>
</evidence>
<organism evidence="2 3">
    <name type="scientific">Nocardia pulmonis</name>
    <dbReference type="NCBI Taxonomy" id="2951408"/>
    <lineage>
        <taxon>Bacteria</taxon>
        <taxon>Bacillati</taxon>
        <taxon>Actinomycetota</taxon>
        <taxon>Actinomycetes</taxon>
        <taxon>Mycobacteriales</taxon>
        <taxon>Nocardiaceae</taxon>
        <taxon>Nocardia</taxon>
    </lineage>
</organism>
<gene>
    <name evidence="2" type="ORF">NDR86_13090</name>
</gene>
<dbReference type="SMART" id="SM00530">
    <property type="entry name" value="HTH_XRE"/>
    <property type="match status" value="1"/>
</dbReference>
<accession>A0A9X2E5X7</accession>
<evidence type="ECO:0000259" key="1">
    <source>
        <dbReference type="SMART" id="SM00530"/>
    </source>
</evidence>
<reference evidence="2" key="1">
    <citation type="submission" date="2022-06" db="EMBL/GenBank/DDBJ databases">
        <title>Novel species in genus nocardia.</title>
        <authorList>
            <person name="Li F."/>
        </authorList>
    </citation>
    <scope>NUCLEOTIDE SEQUENCE</scope>
    <source>
        <strain evidence="2">CDC141</strain>
    </source>
</reference>
<name>A0A9X2E5X7_9NOCA</name>
<feature type="domain" description="HTH cro/C1-type" evidence="1">
    <location>
        <begin position="26"/>
        <end position="81"/>
    </location>
</feature>
<dbReference type="RefSeq" id="WP_251911965.1">
    <property type="nucleotide sequence ID" value="NZ_JAMRXG010000005.1"/>
</dbReference>
<dbReference type="Gene3D" id="3.30.450.180">
    <property type="match status" value="1"/>
</dbReference>
<dbReference type="InterPro" id="IPR010982">
    <property type="entry name" value="Lambda_DNA-bd_dom_sf"/>
</dbReference>
<dbReference type="EMBL" id="JAMRXG010000005">
    <property type="protein sequence ID" value="MCM6774409.1"/>
    <property type="molecule type" value="Genomic_DNA"/>
</dbReference>
<keyword evidence="3" id="KW-1185">Reference proteome</keyword>
<dbReference type="CDD" id="cd00093">
    <property type="entry name" value="HTH_XRE"/>
    <property type="match status" value="1"/>
</dbReference>
<evidence type="ECO:0000313" key="2">
    <source>
        <dbReference type="EMBL" id="MCM6774409.1"/>
    </source>
</evidence>
<dbReference type="SUPFAM" id="SSF47413">
    <property type="entry name" value="lambda repressor-like DNA-binding domains"/>
    <property type="match status" value="1"/>
</dbReference>
<comment type="caution">
    <text evidence="2">The sequence shown here is derived from an EMBL/GenBank/DDBJ whole genome shotgun (WGS) entry which is preliminary data.</text>
</comment>
<dbReference type="Pfam" id="PF17765">
    <property type="entry name" value="MLTR_LBD"/>
    <property type="match status" value="1"/>
</dbReference>
<protein>
    <submittedName>
        <fullName evidence="2">Helix-turn-helix domain-containing protein</fullName>
    </submittedName>
</protein>